<dbReference type="Gene3D" id="3.90.190.20">
    <property type="entry name" value="Mur ligase, C-terminal domain"/>
    <property type="match status" value="1"/>
</dbReference>
<dbReference type="GO" id="GO:0005524">
    <property type="term" value="F:ATP binding"/>
    <property type="evidence" value="ECO:0007669"/>
    <property type="project" value="UniProtKB-KW"/>
</dbReference>
<comment type="catalytic activity">
    <reaction evidence="18">
        <text>10-formyltetrahydrofolyl-(gamma-L-Glu)(n) + L-glutamate + ATP = 10-formyltetrahydrofolyl-(gamma-L-Glu)(n+1) + ADP + phosphate + H(+)</text>
        <dbReference type="Rhea" id="RHEA:51904"/>
        <dbReference type="Rhea" id="RHEA-COMP:13088"/>
        <dbReference type="Rhea" id="RHEA-COMP:14300"/>
        <dbReference type="ChEBI" id="CHEBI:15378"/>
        <dbReference type="ChEBI" id="CHEBI:29985"/>
        <dbReference type="ChEBI" id="CHEBI:30616"/>
        <dbReference type="ChEBI" id="CHEBI:43474"/>
        <dbReference type="ChEBI" id="CHEBI:134413"/>
        <dbReference type="ChEBI" id="CHEBI:456216"/>
        <dbReference type="EC" id="6.3.2.17"/>
    </reaction>
</comment>
<dbReference type="OrthoDB" id="9809356at2"/>
<comment type="catalytic activity">
    <reaction evidence="19">
        <text>(6R)-5,10-methylenetetrahydrofolyl-(gamma-L-Glu)(n) + L-glutamate + ATP = (6R)-5,10-methylenetetrahydrofolyl-(gamma-L-Glu)(n+1) + ADP + phosphate + H(+)</text>
        <dbReference type="Rhea" id="RHEA:51912"/>
        <dbReference type="Rhea" id="RHEA-COMP:13257"/>
        <dbReference type="Rhea" id="RHEA-COMP:13258"/>
        <dbReference type="ChEBI" id="CHEBI:15378"/>
        <dbReference type="ChEBI" id="CHEBI:29985"/>
        <dbReference type="ChEBI" id="CHEBI:30616"/>
        <dbReference type="ChEBI" id="CHEBI:43474"/>
        <dbReference type="ChEBI" id="CHEBI:136572"/>
        <dbReference type="ChEBI" id="CHEBI:456216"/>
        <dbReference type="EC" id="6.3.2.17"/>
    </reaction>
</comment>
<evidence type="ECO:0000313" key="22">
    <source>
        <dbReference type="EMBL" id="EPF30621.1"/>
    </source>
</evidence>
<gene>
    <name evidence="22" type="ORF">HMPREF9194_00938</name>
</gene>
<dbReference type="HOGENOM" id="CLU_015869_1_2_12"/>
<dbReference type="InterPro" id="IPR004101">
    <property type="entry name" value="Mur_ligase_C"/>
</dbReference>
<comment type="catalytic activity">
    <reaction evidence="20">
        <text>7,8-dihydropteroate + L-glutamate + ATP = 7,8-dihydrofolate + ADP + phosphate + H(+)</text>
        <dbReference type="Rhea" id="RHEA:23584"/>
        <dbReference type="ChEBI" id="CHEBI:15378"/>
        <dbReference type="ChEBI" id="CHEBI:17839"/>
        <dbReference type="ChEBI" id="CHEBI:29985"/>
        <dbReference type="ChEBI" id="CHEBI:30616"/>
        <dbReference type="ChEBI" id="CHEBI:43474"/>
        <dbReference type="ChEBI" id="CHEBI:57451"/>
        <dbReference type="ChEBI" id="CHEBI:456216"/>
        <dbReference type="EC" id="6.3.2.12"/>
    </reaction>
</comment>
<dbReference type="eggNOG" id="COG0285">
    <property type="taxonomic scope" value="Bacteria"/>
</dbReference>
<keyword evidence="8" id="KW-0436">Ligase</keyword>
<evidence type="ECO:0000256" key="6">
    <source>
        <dbReference type="ARBA" id="ARBA00013025"/>
    </source>
</evidence>
<evidence type="ECO:0000256" key="19">
    <source>
        <dbReference type="ARBA" id="ARBA00049035"/>
    </source>
</evidence>
<comment type="similarity">
    <text evidence="4">Belongs to the folylpolyglutamate synthase family.</text>
</comment>
<dbReference type="GO" id="GO:0046872">
    <property type="term" value="F:metal ion binding"/>
    <property type="evidence" value="ECO:0007669"/>
    <property type="project" value="UniProtKB-KW"/>
</dbReference>
<dbReference type="GO" id="GO:0004326">
    <property type="term" value="F:tetrahydrofolylpolyglutamate synthase activity"/>
    <property type="evidence" value="ECO:0007669"/>
    <property type="project" value="UniProtKB-EC"/>
</dbReference>
<keyword evidence="10" id="KW-0547">Nucleotide-binding</keyword>
<dbReference type="InterPro" id="IPR036565">
    <property type="entry name" value="Mur-like_cat_sf"/>
</dbReference>
<dbReference type="GO" id="GO:0046656">
    <property type="term" value="P:folic acid biosynthetic process"/>
    <property type="evidence" value="ECO:0007669"/>
    <property type="project" value="UniProtKB-KW"/>
</dbReference>
<comment type="pathway">
    <text evidence="2">Cofactor biosynthesis; tetrahydrofolate biosynthesis; 7,8-dihydrofolate from 2-amino-4-hydroxy-6-hydroxymethyl-7,8-dihydropteridine diphosphate and 4-aminobenzoate: step 2/2.</text>
</comment>
<name>S3K182_TREMA</name>
<keyword evidence="12" id="KW-0460">Magnesium</keyword>
<evidence type="ECO:0000313" key="23">
    <source>
        <dbReference type="Proteomes" id="UP000014541"/>
    </source>
</evidence>
<dbReference type="PATRIC" id="fig|1125699.3.peg.960"/>
<comment type="function">
    <text evidence="1">Functions in two distinct reactions of the de novo folate biosynthetic pathway. Catalyzes the addition of a glutamate residue to dihydropteroate (7,8-dihydropteroate or H2Pte) to form dihydrofolate (7,8-dihydrofolate monoglutamate or H2Pte-Glu). Also catalyzes successive additions of L-glutamate to tetrahydrofolate or 10-formyltetrahydrofolate or 5,10-methylenetetrahydrofolate, leading to folylpolyglutamate derivatives.</text>
</comment>
<dbReference type="InterPro" id="IPR036615">
    <property type="entry name" value="Mur_ligase_C_dom_sf"/>
</dbReference>
<feature type="domain" description="Mur ligase C-terminal" evidence="21">
    <location>
        <begin position="337"/>
        <end position="471"/>
    </location>
</feature>
<evidence type="ECO:0000256" key="3">
    <source>
        <dbReference type="ARBA" id="ARBA00005150"/>
    </source>
</evidence>
<protein>
    <recommendedName>
        <fullName evidence="7">Dihydrofolate synthase/folylpolyglutamate synthase</fullName>
        <ecNumber evidence="5">6.3.2.12</ecNumber>
        <ecNumber evidence="6">6.3.2.17</ecNumber>
    </recommendedName>
    <alternativeName>
        <fullName evidence="16">Folylpoly-gamma-glutamate synthetase-dihydrofolate synthetase</fullName>
    </alternativeName>
    <alternativeName>
        <fullName evidence="14">Folylpolyglutamate synthetase</fullName>
    </alternativeName>
    <alternativeName>
        <fullName evidence="15">Tetrahydrofolylpolyglutamate synthase</fullName>
    </alternativeName>
</protein>
<evidence type="ECO:0000256" key="10">
    <source>
        <dbReference type="ARBA" id="ARBA00022741"/>
    </source>
</evidence>
<dbReference type="EC" id="6.3.2.17" evidence="6"/>
<dbReference type="SUPFAM" id="SSF53244">
    <property type="entry name" value="MurD-like peptide ligases, peptide-binding domain"/>
    <property type="match status" value="1"/>
</dbReference>
<dbReference type="NCBIfam" id="TIGR01499">
    <property type="entry name" value="folC"/>
    <property type="match status" value="1"/>
</dbReference>
<keyword evidence="11" id="KW-0067">ATP-binding</keyword>
<evidence type="ECO:0000256" key="18">
    <source>
        <dbReference type="ARBA" id="ARBA00047808"/>
    </source>
</evidence>
<sequence>MVIRKSAMQRFEQWLEQYRNFEKNPEKDFFRLDTMRYLCERFGNPQNAYKSIHVAGSKGKGSVSVFCASVLEEAGFKTGLYLSPHVADIRERVSSPFSFLPETEYEKAVNAFIPAAEFFITEAGDEKTKPTWFELMTLFAFFCFRSCGMEWVVFETGLGGRLDATNVLLPCVCAITQIELEHTEYLGTTLQAIAGEKAGIIKQGIPVCIAPQKNEVKNVFEHKAREMQAPILCIGDAANINYKSGNLSGTPPGCGDVGSNFDSAAEILFSAEKLRQFEKAYGRRLSFSRPLTARLKLQGKFQAENAATAAAAVKLALPDIDERIIEQGLEKAFLPARFETVRLPVQNGALTIVIDGCHTANSMKGTLETFYAHFGARCHLLFACAADKDVESMARIIKDSPCSFSRIALTVPGSAKRSDYEKTVRAFSACFENATAAPSVLHADKDFGRAIRQAIDCAAKENKTLLCAGSFYLAGEVKNAIRELNPAM</sequence>
<dbReference type="Proteomes" id="UP000014541">
    <property type="component" value="Unassembled WGS sequence"/>
</dbReference>
<accession>S3K182</accession>
<dbReference type="RefSeq" id="WP_016525232.1">
    <property type="nucleotide sequence ID" value="NZ_KE332518.1"/>
</dbReference>
<evidence type="ECO:0000256" key="1">
    <source>
        <dbReference type="ARBA" id="ARBA00002714"/>
    </source>
</evidence>
<dbReference type="PANTHER" id="PTHR11136:SF0">
    <property type="entry name" value="DIHYDROFOLATE SYNTHETASE-RELATED"/>
    <property type="match status" value="1"/>
</dbReference>
<dbReference type="STRING" id="1125699.HMPREF9194_00938"/>
<evidence type="ECO:0000256" key="7">
    <source>
        <dbReference type="ARBA" id="ARBA00019357"/>
    </source>
</evidence>
<comment type="caution">
    <text evidence="22">The sequence shown here is derived from an EMBL/GenBank/DDBJ whole genome shotgun (WGS) entry which is preliminary data.</text>
</comment>
<dbReference type="Pfam" id="PF02875">
    <property type="entry name" value="Mur_ligase_C"/>
    <property type="match status" value="1"/>
</dbReference>
<keyword evidence="13" id="KW-0289">Folate biosynthesis</keyword>
<evidence type="ECO:0000256" key="2">
    <source>
        <dbReference type="ARBA" id="ARBA00004799"/>
    </source>
</evidence>
<dbReference type="InterPro" id="IPR001645">
    <property type="entry name" value="Folylpolyglutamate_synth"/>
</dbReference>
<dbReference type="PROSITE" id="PS01012">
    <property type="entry name" value="FOLYLPOLYGLU_SYNT_2"/>
    <property type="match status" value="1"/>
</dbReference>
<comment type="catalytic activity">
    <reaction evidence="17">
        <text>(6S)-5,6,7,8-tetrahydrofolyl-(gamma-L-Glu)(n) + L-glutamate + ATP = (6S)-5,6,7,8-tetrahydrofolyl-(gamma-L-Glu)(n+1) + ADP + phosphate + H(+)</text>
        <dbReference type="Rhea" id="RHEA:10580"/>
        <dbReference type="Rhea" id="RHEA-COMP:14738"/>
        <dbReference type="Rhea" id="RHEA-COMP:14740"/>
        <dbReference type="ChEBI" id="CHEBI:15378"/>
        <dbReference type="ChEBI" id="CHEBI:29985"/>
        <dbReference type="ChEBI" id="CHEBI:30616"/>
        <dbReference type="ChEBI" id="CHEBI:43474"/>
        <dbReference type="ChEBI" id="CHEBI:141005"/>
        <dbReference type="ChEBI" id="CHEBI:456216"/>
        <dbReference type="EC" id="6.3.2.17"/>
    </reaction>
</comment>
<evidence type="ECO:0000256" key="17">
    <source>
        <dbReference type="ARBA" id="ARBA00047493"/>
    </source>
</evidence>
<reference evidence="22 23" key="1">
    <citation type="submission" date="2013-04" db="EMBL/GenBank/DDBJ databases">
        <title>The Genome Sequence of Treponema maltophilum ATCC 51939.</title>
        <authorList>
            <consortium name="The Broad Institute Genomics Platform"/>
            <person name="Earl A."/>
            <person name="Ward D."/>
            <person name="Feldgarden M."/>
            <person name="Gevers D."/>
            <person name="Leonetti C."/>
            <person name="Blanton J.M."/>
            <person name="Dewhirst F.E."/>
            <person name="Izard J."/>
            <person name="Walker B."/>
            <person name="Young S."/>
            <person name="Zeng Q."/>
            <person name="Gargeya S."/>
            <person name="Fitzgerald M."/>
            <person name="Haas B."/>
            <person name="Abouelleil A."/>
            <person name="Allen A.W."/>
            <person name="Alvarado L."/>
            <person name="Arachchi H.M."/>
            <person name="Berlin A.M."/>
            <person name="Chapman S.B."/>
            <person name="Gainer-Dewar J."/>
            <person name="Goldberg J."/>
            <person name="Griggs A."/>
            <person name="Gujja S."/>
            <person name="Hansen M."/>
            <person name="Howarth C."/>
            <person name="Imamovic A."/>
            <person name="Ireland A."/>
            <person name="Larimer J."/>
            <person name="McCowan C."/>
            <person name="Murphy C."/>
            <person name="Pearson M."/>
            <person name="Poon T.W."/>
            <person name="Priest M."/>
            <person name="Roberts A."/>
            <person name="Saif S."/>
            <person name="Shea T."/>
            <person name="Sisk P."/>
            <person name="Sykes S."/>
            <person name="Wortman J."/>
            <person name="Nusbaum C."/>
            <person name="Birren B."/>
        </authorList>
    </citation>
    <scope>NUCLEOTIDE SEQUENCE [LARGE SCALE GENOMIC DNA]</scope>
    <source>
        <strain evidence="22 23">ATCC 51939</strain>
    </source>
</reference>
<dbReference type="GO" id="GO:0005737">
    <property type="term" value="C:cytoplasm"/>
    <property type="evidence" value="ECO:0007669"/>
    <property type="project" value="TreeGrafter"/>
</dbReference>
<evidence type="ECO:0000256" key="20">
    <source>
        <dbReference type="ARBA" id="ARBA00049161"/>
    </source>
</evidence>
<dbReference type="PANTHER" id="PTHR11136">
    <property type="entry name" value="FOLYLPOLYGLUTAMATE SYNTHASE-RELATED"/>
    <property type="match status" value="1"/>
</dbReference>
<evidence type="ECO:0000256" key="5">
    <source>
        <dbReference type="ARBA" id="ARBA00013023"/>
    </source>
</evidence>
<evidence type="ECO:0000256" key="13">
    <source>
        <dbReference type="ARBA" id="ARBA00022909"/>
    </source>
</evidence>
<dbReference type="GO" id="GO:0008841">
    <property type="term" value="F:dihydrofolate synthase activity"/>
    <property type="evidence" value="ECO:0007669"/>
    <property type="project" value="UniProtKB-EC"/>
</dbReference>
<keyword evidence="9" id="KW-0479">Metal-binding</keyword>
<keyword evidence="23" id="KW-1185">Reference proteome</keyword>
<organism evidence="22 23">
    <name type="scientific">Treponema maltophilum ATCC 51939</name>
    <dbReference type="NCBI Taxonomy" id="1125699"/>
    <lineage>
        <taxon>Bacteria</taxon>
        <taxon>Pseudomonadati</taxon>
        <taxon>Spirochaetota</taxon>
        <taxon>Spirochaetia</taxon>
        <taxon>Spirochaetales</taxon>
        <taxon>Treponemataceae</taxon>
        <taxon>Treponema</taxon>
    </lineage>
</organism>
<dbReference type="Gene3D" id="3.40.1190.10">
    <property type="entry name" value="Mur-like, catalytic domain"/>
    <property type="match status" value="1"/>
</dbReference>
<evidence type="ECO:0000256" key="8">
    <source>
        <dbReference type="ARBA" id="ARBA00022598"/>
    </source>
</evidence>
<proteinExistence type="inferred from homology"/>
<evidence type="ECO:0000256" key="15">
    <source>
        <dbReference type="ARBA" id="ARBA00030592"/>
    </source>
</evidence>
<evidence type="ECO:0000256" key="11">
    <source>
        <dbReference type="ARBA" id="ARBA00022840"/>
    </source>
</evidence>
<dbReference type="InterPro" id="IPR018109">
    <property type="entry name" value="Folylpolyglutamate_synth_CS"/>
</dbReference>
<dbReference type="EMBL" id="ATFF01000006">
    <property type="protein sequence ID" value="EPF30621.1"/>
    <property type="molecule type" value="Genomic_DNA"/>
</dbReference>
<dbReference type="AlphaFoldDB" id="S3K182"/>
<evidence type="ECO:0000259" key="21">
    <source>
        <dbReference type="Pfam" id="PF02875"/>
    </source>
</evidence>
<evidence type="ECO:0000256" key="4">
    <source>
        <dbReference type="ARBA" id="ARBA00008276"/>
    </source>
</evidence>
<evidence type="ECO:0000256" key="12">
    <source>
        <dbReference type="ARBA" id="ARBA00022842"/>
    </source>
</evidence>
<evidence type="ECO:0000256" key="14">
    <source>
        <dbReference type="ARBA" id="ARBA00030048"/>
    </source>
</evidence>
<dbReference type="EC" id="6.3.2.12" evidence="5"/>
<comment type="pathway">
    <text evidence="3">Cofactor biosynthesis; tetrahydrofolylpolyglutamate biosynthesis.</text>
</comment>
<evidence type="ECO:0000256" key="9">
    <source>
        <dbReference type="ARBA" id="ARBA00022723"/>
    </source>
</evidence>
<evidence type="ECO:0000256" key="16">
    <source>
        <dbReference type="ARBA" id="ARBA00032510"/>
    </source>
</evidence>
<dbReference type="SUPFAM" id="SSF53623">
    <property type="entry name" value="MurD-like peptide ligases, catalytic domain"/>
    <property type="match status" value="1"/>
</dbReference>